<name>A0ABU2GKU0_9EURY</name>
<feature type="compositionally biased region" description="Basic and acidic residues" evidence="1">
    <location>
        <begin position="205"/>
        <end position="214"/>
    </location>
</feature>
<dbReference type="EMBL" id="JAMQOP010000005">
    <property type="protein sequence ID" value="MDS0300898.1"/>
    <property type="molecule type" value="Genomic_DNA"/>
</dbReference>
<protein>
    <submittedName>
        <fullName evidence="3">Uncharacterized protein</fullName>
    </submittedName>
</protein>
<proteinExistence type="predicted"/>
<evidence type="ECO:0000313" key="4">
    <source>
        <dbReference type="Proteomes" id="UP001257060"/>
    </source>
</evidence>
<evidence type="ECO:0000256" key="1">
    <source>
        <dbReference type="SAM" id="MobiDB-lite"/>
    </source>
</evidence>
<keyword evidence="2" id="KW-0812">Transmembrane</keyword>
<gene>
    <name evidence="3" type="ORF">NDI76_19290</name>
</gene>
<feature type="transmembrane region" description="Helical" evidence="2">
    <location>
        <begin position="449"/>
        <end position="473"/>
    </location>
</feature>
<feature type="region of interest" description="Disordered" evidence="1">
    <location>
        <begin position="205"/>
        <end position="264"/>
    </location>
</feature>
<evidence type="ECO:0000313" key="3">
    <source>
        <dbReference type="EMBL" id="MDS0300898.1"/>
    </source>
</evidence>
<organism evidence="3 4">
    <name type="scientific">Halogeometricum salsisoli</name>
    <dbReference type="NCBI Taxonomy" id="2950536"/>
    <lineage>
        <taxon>Archaea</taxon>
        <taxon>Methanobacteriati</taxon>
        <taxon>Methanobacteriota</taxon>
        <taxon>Stenosarchaea group</taxon>
        <taxon>Halobacteria</taxon>
        <taxon>Halobacteriales</taxon>
        <taxon>Haloferacaceae</taxon>
        <taxon>Halogeometricum</taxon>
    </lineage>
</organism>
<keyword evidence="4" id="KW-1185">Reference proteome</keyword>
<comment type="caution">
    <text evidence="3">The sequence shown here is derived from an EMBL/GenBank/DDBJ whole genome shotgun (WGS) entry which is preliminary data.</text>
</comment>
<accession>A0ABU2GKU0</accession>
<dbReference type="RefSeq" id="WP_310925820.1">
    <property type="nucleotide sequence ID" value="NZ_JAMQOP010000005.1"/>
</dbReference>
<reference evidence="3 4" key="1">
    <citation type="submission" date="2022-06" db="EMBL/GenBank/DDBJ databases">
        <title>Halogeometricum sp. a new haloarchaeum isolate from saline soil.</title>
        <authorList>
            <person name="Strakova D."/>
            <person name="Galisteo C."/>
            <person name="Sanchez-Porro C."/>
            <person name="Ventosa A."/>
        </authorList>
    </citation>
    <scope>NUCLEOTIDE SEQUENCE [LARGE SCALE GENOMIC DNA]</scope>
    <source>
        <strain evidence="3 4">S1BR25-6</strain>
    </source>
</reference>
<feature type="compositionally biased region" description="Basic and acidic residues" evidence="1">
    <location>
        <begin position="238"/>
        <end position="254"/>
    </location>
</feature>
<sequence length="511" mass="56007">MLPVVVLLAKAVAGGAALGAVNTAGRFVNDRHSEKQMREIVERANDLGYDDKTLASITMLMEEYPDQFVAIVEFSRSLTNMSSEEAKLAARTFVLSEMLEDVQGVDAKTIEALEEEVQRLHSSAEDYPHLRDDIPGFRNECDSSSSEAIDVNKSDEPTKPRINLGIDRIDTRLDLTYLGIDRVDTDTVSIDTGFDRIDTELDFTDTTKSDRETQWDSGDSSIDPPFDLGTLPQGDNLMLERDRNQKGTRDEQSSKLRQSNSPVPAESAFGAGFFANATSFRTTHTPIADDHATALQQIADVLGPLHDVTRTLSQTADAIESIHSSIDSSGVLRRLAEEWAVKVDHIGWGNAPSNVPLTGTESQFRLDFSAGHFSGEVETLAGIMADEQHFVNQVAAGVENYERVFVVVSPEGRSLAEQLITQKGLSNVTILSTVEETQAAVGTNSSAEYIFTAIGLGPAAQMALSTLLIWLAIRQSRRRFRREFHAIAESEGLGEFAAAVQGDRHPVYDRL</sequence>
<keyword evidence="2" id="KW-0472">Membrane</keyword>
<evidence type="ECO:0000256" key="2">
    <source>
        <dbReference type="SAM" id="Phobius"/>
    </source>
</evidence>
<keyword evidence="2" id="KW-1133">Transmembrane helix</keyword>
<dbReference type="Proteomes" id="UP001257060">
    <property type="component" value="Unassembled WGS sequence"/>
</dbReference>